<protein>
    <recommendedName>
        <fullName evidence="1">Helix-turn-helix domain-containing protein</fullName>
    </recommendedName>
</protein>
<dbReference type="InterPro" id="IPR058912">
    <property type="entry name" value="HTH_animal"/>
</dbReference>
<dbReference type="EMBL" id="CAJNOV010006742">
    <property type="protein sequence ID" value="CAF1258200.1"/>
    <property type="molecule type" value="Genomic_DNA"/>
</dbReference>
<dbReference type="EMBL" id="CAJOBG010037742">
    <property type="protein sequence ID" value="CAF4377328.1"/>
    <property type="molecule type" value="Genomic_DNA"/>
</dbReference>
<sequence>MQILVHSLRLLIVQNSFAIKIQVHQYHSSVSDSSGALKTSAYHKEAAEPYVVPFRSDHPDHVFRNTIDTAITRAIRYSTKLSLFEEEIRQMKLMFLYNDYPPRNIDRPLTKLFRKYLFKHFILPMLYNSGDFGYLRHYSLRTSTHVEYDKTTDNLIIYNQTRYENVQNQVMKAV</sequence>
<feature type="domain" description="Helix-turn-helix" evidence="1">
    <location>
        <begin position="50"/>
        <end position="108"/>
    </location>
</feature>
<evidence type="ECO:0000313" key="5">
    <source>
        <dbReference type="EMBL" id="CAF4207969.1"/>
    </source>
</evidence>
<accession>A0A820MSX6</accession>
<evidence type="ECO:0000313" key="6">
    <source>
        <dbReference type="EMBL" id="CAF4377328.1"/>
    </source>
</evidence>
<dbReference type="Proteomes" id="UP000681967">
    <property type="component" value="Unassembled WGS sequence"/>
</dbReference>
<dbReference type="EMBL" id="CAJOBI010019658">
    <property type="protein sequence ID" value="CAF4207969.1"/>
    <property type="molecule type" value="Genomic_DNA"/>
</dbReference>
<evidence type="ECO:0000313" key="7">
    <source>
        <dbReference type="Proteomes" id="UP000663866"/>
    </source>
</evidence>
<dbReference type="EMBL" id="CAJOBH010006210">
    <property type="protein sequence ID" value="CAF4048426.1"/>
    <property type="molecule type" value="Genomic_DNA"/>
</dbReference>
<keyword evidence="7" id="KW-1185">Reference proteome</keyword>
<evidence type="ECO:0000259" key="1">
    <source>
        <dbReference type="Pfam" id="PF26215"/>
    </source>
</evidence>
<dbReference type="Proteomes" id="UP000663855">
    <property type="component" value="Unassembled WGS sequence"/>
</dbReference>
<dbReference type="AlphaFoldDB" id="A0A820MSX6"/>
<evidence type="ECO:0000313" key="3">
    <source>
        <dbReference type="EMBL" id="CAF4048426.1"/>
    </source>
</evidence>
<proteinExistence type="predicted"/>
<dbReference type="Proteomes" id="UP000676336">
    <property type="component" value="Unassembled WGS sequence"/>
</dbReference>
<evidence type="ECO:0000313" key="2">
    <source>
        <dbReference type="EMBL" id="CAF1258200.1"/>
    </source>
</evidence>
<dbReference type="Proteomes" id="UP000663866">
    <property type="component" value="Unassembled WGS sequence"/>
</dbReference>
<dbReference type="Pfam" id="PF26215">
    <property type="entry name" value="HTH_animal"/>
    <property type="match status" value="1"/>
</dbReference>
<gene>
    <name evidence="3" type="ORF">BYL167_LOCUS16293</name>
    <name evidence="2" type="ORF">CJN711_LOCUS14845</name>
    <name evidence="4" type="ORF">GIL414_LOCUS16775</name>
    <name evidence="6" type="ORF">OVN521_LOCUS33635</name>
    <name evidence="5" type="ORF">SMN809_LOCUS22189</name>
</gene>
<dbReference type="EMBL" id="CAJOBJ010007763">
    <property type="protein sequence ID" value="CAF4094273.1"/>
    <property type="molecule type" value="Genomic_DNA"/>
</dbReference>
<evidence type="ECO:0000313" key="4">
    <source>
        <dbReference type="EMBL" id="CAF4094273.1"/>
    </source>
</evidence>
<reference evidence="6" key="1">
    <citation type="submission" date="2021-02" db="EMBL/GenBank/DDBJ databases">
        <authorList>
            <person name="Nowell W R."/>
        </authorList>
    </citation>
    <scope>NUCLEOTIDE SEQUENCE</scope>
</reference>
<organism evidence="6 7">
    <name type="scientific">Rotaria magnacalcarata</name>
    <dbReference type="NCBI Taxonomy" id="392030"/>
    <lineage>
        <taxon>Eukaryota</taxon>
        <taxon>Metazoa</taxon>
        <taxon>Spiralia</taxon>
        <taxon>Gnathifera</taxon>
        <taxon>Rotifera</taxon>
        <taxon>Eurotatoria</taxon>
        <taxon>Bdelloidea</taxon>
        <taxon>Philodinida</taxon>
        <taxon>Philodinidae</taxon>
        <taxon>Rotaria</taxon>
    </lineage>
</organism>
<name>A0A820MSX6_9BILA</name>
<dbReference type="Proteomes" id="UP000681720">
    <property type="component" value="Unassembled WGS sequence"/>
</dbReference>
<comment type="caution">
    <text evidence="6">The sequence shown here is derived from an EMBL/GenBank/DDBJ whole genome shotgun (WGS) entry which is preliminary data.</text>
</comment>